<reference evidence="1 3" key="1">
    <citation type="journal article" date="2020" name="Stud. Mycol.">
        <title>101 Dothideomycetes genomes: a test case for predicting lifestyles and emergence of pathogens.</title>
        <authorList>
            <person name="Haridas S."/>
            <person name="Albert R."/>
            <person name="Binder M."/>
            <person name="Bloem J."/>
            <person name="Labutti K."/>
            <person name="Salamov A."/>
            <person name="Andreopoulos B."/>
            <person name="Baker S."/>
            <person name="Barry K."/>
            <person name="Bills G."/>
            <person name="Bluhm B."/>
            <person name="Cannon C."/>
            <person name="Castanera R."/>
            <person name="Culley D."/>
            <person name="Daum C."/>
            <person name="Ezra D."/>
            <person name="Gonzalez J."/>
            <person name="Henrissat B."/>
            <person name="Kuo A."/>
            <person name="Liang C."/>
            <person name="Lipzen A."/>
            <person name="Lutzoni F."/>
            <person name="Magnuson J."/>
            <person name="Mondo S."/>
            <person name="Nolan M."/>
            <person name="Ohm R."/>
            <person name="Pangilinan J."/>
            <person name="Park H.-J."/>
            <person name="Ramirez L."/>
            <person name="Alfaro M."/>
            <person name="Sun H."/>
            <person name="Tritt A."/>
            <person name="Yoshinaga Y."/>
            <person name="Zwiers L.-H."/>
            <person name="Turgeon B."/>
            <person name="Goodwin S."/>
            <person name="Spatafora J."/>
            <person name="Crous P."/>
            <person name="Grigoriev I."/>
        </authorList>
    </citation>
    <scope>NUCLEOTIDE SEQUENCE</scope>
    <source>
        <strain evidence="1 3">CBS 304.34</strain>
    </source>
</reference>
<proteinExistence type="predicted"/>
<protein>
    <submittedName>
        <fullName evidence="1 3">Uncharacterized protein</fullName>
    </submittedName>
</protein>
<reference evidence="3" key="3">
    <citation type="submission" date="2025-04" db="UniProtKB">
        <authorList>
            <consortium name="RefSeq"/>
        </authorList>
    </citation>
    <scope>IDENTIFICATION</scope>
    <source>
        <strain evidence="3">CBS 304.34</strain>
    </source>
</reference>
<evidence type="ECO:0000313" key="1">
    <source>
        <dbReference type="EMBL" id="KAF2806929.1"/>
    </source>
</evidence>
<accession>A0A6A6YEA2</accession>
<name>A0A6A6YEA2_9PEZI</name>
<dbReference type="OrthoDB" id="4342612at2759"/>
<evidence type="ECO:0000313" key="3">
    <source>
        <dbReference type="RefSeq" id="XP_033573893.1"/>
    </source>
</evidence>
<dbReference type="GeneID" id="54464662"/>
<dbReference type="InterPro" id="IPR046670">
    <property type="entry name" value="DUF6540"/>
</dbReference>
<gene>
    <name evidence="1 3" type="ORF">BDZ99DRAFT_500954</name>
</gene>
<dbReference type="Proteomes" id="UP000504636">
    <property type="component" value="Unplaced"/>
</dbReference>
<keyword evidence="2" id="KW-1185">Reference proteome</keyword>
<organism evidence="1">
    <name type="scientific">Mytilinidion resinicola</name>
    <dbReference type="NCBI Taxonomy" id="574789"/>
    <lineage>
        <taxon>Eukaryota</taxon>
        <taxon>Fungi</taxon>
        <taxon>Dikarya</taxon>
        <taxon>Ascomycota</taxon>
        <taxon>Pezizomycotina</taxon>
        <taxon>Dothideomycetes</taxon>
        <taxon>Pleosporomycetidae</taxon>
        <taxon>Mytilinidiales</taxon>
        <taxon>Mytilinidiaceae</taxon>
        <taxon>Mytilinidion</taxon>
    </lineage>
</organism>
<evidence type="ECO:0000313" key="2">
    <source>
        <dbReference type="Proteomes" id="UP000504636"/>
    </source>
</evidence>
<dbReference type="EMBL" id="MU003706">
    <property type="protein sequence ID" value="KAF2806929.1"/>
    <property type="molecule type" value="Genomic_DNA"/>
</dbReference>
<reference evidence="3" key="2">
    <citation type="submission" date="2020-04" db="EMBL/GenBank/DDBJ databases">
        <authorList>
            <consortium name="NCBI Genome Project"/>
        </authorList>
    </citation>
    <scope>NUCLEOTIDE SEQUENCE</scope>
    <source>
        <strain evidence="3">CBS 304.34</strain>
    </source>
</reference>
<dbReference type="RefSeq" id="XP_033573893.1">
    <property type="nucleotide sequence ID" value="XM_033723769.1"/>
</dbReference>
<sequence>MADVTGYTIKRVGLREFATTGDGVAHYSRRIGGAWEPYQAQAVATVATERSPLSLFVVRQDQSEGESLHWCLVVGREGENHGNVYQVKGDATGMRYVFANHVNIFGSNSFRNSYRIASLDSTSASRVYDCAILEPPRAANQAAVTENC</sequence>
<dbReference type="Pfam" id="PF20174">
    <property type="entry name" value="DUF6540"/>
    <property type="match status" value="1"/>
</dbReference>
<dbReference type="AlphaFoldDB" id="A0A6A6YEA2"/>